<sequence length="296" mass="33139">MKSLRLFKLGIICSSLSFNAVAVMGVGDIVSDPVSYSYYAQEIEQAGQILKTAQEELKYALETKDLTLKTVKNLEGTLRRAQNTVKSIERFKDQLKRDPWTYAEEYIKDPDELDRDLTRLYSKADRTLNPTRDSYDQWLEQLGEEDAEGIPNLPAKPEWISSKQAKDRQAHRDISNALKKSVKADALISVQLDDLQYLSDLTNGAMSQKDATDVGNAIGLKMIENQTQIITLLSSINRSMVNLASREIKTNDGKALSELQSLTSDKFNKTALDGNSDSESKSVKETLTLFGGKKLF</sequence>
<evidence type="ECO:0008006" key="4">
    <source>
        <dbReference type="Google" id="ProtNLM"/>
    </source>
</evidence>
<keyword evidence="2" id="KW-0732">Signal</keyword>
<protein>
    <recommendedName>
        <fullName evidence="4">Chemotaxis protein</fullName>
    </recommendedName>
</protein>
<dbReference type="EMBL" id="KP795700">
    <property type="protein sequence ID" value="AKN40551.1"/>
    <property type="molecule type" value="Genomic_DNA"/>
</dbReference>
<name>A0A0H4A3W2_9GAMM</name>
<evidence type="ECO:0000256" key="2">
    <source>
        <dbReference type="SAM" id="SignalP"/>
    </source>
</evidence>
<evidence type="ECO:0000313" key="3">
    <source>
        <dbReference type="EMBL" id="AKN40551.1"/>
    </source>
</evidence>
<reference evidence="3" key="1">
    <citation type="journal article" date="2015" name="MBio">
        <title>Eco-Evolutionary Dynamics of Episomes among Ecologically Cohesive Bacterial Populations.</title>
        <authorList>
            <person name="Xue H."/>
            <person name="Cordero O.X."/>
            <person name="Camas F.M."/>
            <person name="Trimble W."/>
            <person name="Meyer F."/>
            <person name="Guglielmini J."/>
            <person name="Rocha E.P."/>
            <person name="Polz M.F."/>
        </authorList>
    </citation>
    <scope>NUCLEOTIDE SEQUENCE</scope>
    <source>
        <strain evidence="3">FF_32</strain>
    </source>
</reference>
<feature type="signal peptide" evidence="2">
    <location>
        <begin position="1"/>
        <end position="22"/>
    </location>
</feature>
<evidence type="ECO:0000256" key="1">
    <source>
        <dbReference type="SAM" id="Coils"/>
    </source>
</evidence>
<feature type="chain" id="PRO_5005205354" description="Chemotaxis protein" evidence="2">
    <location>
        <begin position="23"/>
        <end position="296"/>
    </location>
</feature>
<dbReference type="AlphaFoldDB" id="A0A0H4A3W2"/>
<proteinExistence type="predicted"/>
<feature type="coiled-coil region" evidence="1">
    <location>
        <begin position="71"/>
        <end position="98"/>
    </location>
</feature>
<keyword evidence="1" id="KW-0175">Coiled coil</keyword>
<accession>A0A0H4A3W2</accession>
<organism evidence="3">
    <name type="scientific">Enterovibrio norvegicus</name>
    <dbReference type="NCBI Taxonomy" id="188144"/>
    <lineage>
        <taxon>Bacteria</taxon>
        <taxon>Pseudomonadati</taxon>
        <taxon>Pseudomonadota</taxon>
        <taxon>Gammaproteobacteria</taxon>
        <taxon>Vibrionales</taxon>
        <taxon>Vibrionaceae</taxon>
        <taxon>Enterovibrio</taxon>
    </lineage>
</organism>